<dbReference type="Proteomes" id="UP000234254">
    <property type="component" value="Unassembled WGS sequence"/>
</dbReference>
<keyword evidence="2" id="KW-0521">NADP</keyword>
<name>A0A2I1D4W2_ASPC2</name>
<dbReference type="SUPFAM" id="SSF51735">
    <property type="entry name" value="NAD(P)-binding Rossmann-fold domains"/>
    <property type="match status" value="1"/>
</dbReference>
<sequence>MPPLPKYEYTGPVDCTIPPDRAQLKGKSVIVTGGANGMGESTVRAFAAEGAFVTIADVNDERGNNLAKELHPNAQFVHCNITSWEEQVQTFEAAIANSPNRSCDVVIANAGISRASGDDLWPLDDPNAPPVKPGLAIIDVNMVGTLYTWKLAIHYFRKQPDVPERDRCFIITGSMVAWIDSPANWQYTCTKYGLRGLMRVARRSSWEQGIRINYVAPCYIKSAIRSPEYEAELTRKGVQFAPQEDVAMCMMRIATDQTINGHSLMITPKSVAKEGFKDAEQDDHIEEGHLKRNQETQLRVIEDRWQVGWSKTRTAEGATKSNGHS</sequence>
<dbReference type="InterPro" id="IPR036291">
    <property type="entry name" value="NAD(P)-bd_dom_sf"/>
</dbReference>
<reference evidence="4" key="1">
    <citation type="submission" date="2016-12" db="EMBL/GenBank/DDBJ databases">
        <title>The genomes of Aspergillus section Nigri reveals drivers in fungal speciation.</title>
        <authorList>
            <consortium name="DOE Joint Genome Institute"/>
            <person name="Vesth T.C."/>
            <person name="Nybo J."/>
            <person name="Theobald S."/>
            <person name="Brandl J."/>
            <person name="Frisvad J.C."/>
            <person name="Nielsen K.F."/>
            <person name="Lyhne E.K."/>
            <person name="Kogle M.E."/>
            <person name="Kuo A."/>
            <person name="Riley R."/>
            <person name="Clum A."/>
            <person name="Nolan M."/>
            <person name="Lipzen A."/>
            <person name="Salamov A."/>
            <person name="Henrissat B."/>
            <person name="Wiebenga A."/>
            <person name="De vries R.P."/>
            <person name="Grigoriev I.V."/>
            <person name="Mortensen U.H."/>
            <person name="Andersen M.R."/>
            <person name="Baker S.E."/>
        </authorList>
    </citation>
    <scope>NUCLEOTIDE SEQUENCE</scope>
    <source>
        <strain evidence="4">IBT 28561</strain>
    </source>
</reference>
<dbReference type="InterPro" id="IPR020904">
    <property type="entry name" value="Sc_DH/Rdtase_CS"/>
</dbReference>
<dbReference type="EMBL" id="MSFM01000005">
    <property type="protein sequence ID" value="PKY04900.1"/>
    <property type="molecule type" value="Genomic_DNA"/>
</dbReference>
<evidence type="ECO:0000256" key="1">
    <source>
        <dbReference type="ARBA" id="ARBA00006484"/>
    </source>
</evidence>
<evidence type="ECO:0000313" key="5">
    <source>
        <dbReference type="Proteomes" id="UP000234254"/>
    </source>
</evidence>
<accession>A0A2I1D4W2</accession>
<dbReference type="Pfam" id="PF00106">
    <property type="entry name" value="adh_short"/>
    <property type="match status" value="1"/>
</dbReference>
<evidence type="ECO:0000256" key="3">
    <source>
        <dbReference type="ARBA" id="ARBA00023002"/>
    </source>
</evidence>
<evidence type="ECO:0000256" key="2">
    <source>
        <dbReference type="ARBA" id="ARBA00022857"/>
    </source>
</evidence>
<comment type="caution">
    <text evidence="4">The sequence shown here is derived from an EMBL/GenBank/DDBJ whole genome shotgun (WGS) entry which is preliminary data.</text>
</comment>
<keyword evidence="3" id="KW-0560">Oxidoreductase</keyword>
<dbReference type="PRINTS" id="PR00081">
    <property type="entry name" value="GDHRDH"/>
</dbReference>
<dbReference type="RefSeq" id="XP_024693494.1">
    <property type="nucleotide sequence ID" value="XM_024834287.1"/>
</dbReference>
<dbReference type="PROSITE" id="PS00061">
    <property type="entry name" value="ADH_SHORT"/>
    <property type="match status" value="1"/>
</dbReference>
<gene>
    <name evidence="4" type="ORF">P168DRAFT_251849</name>
</gene>
<dbReference type="Gene3D" id="3.40.50.720">
    <property type="entry name" value="NAD(P)-binding Rossmann-like Domain"/>
    <property type="match status" value="1"/>
</dbReference>
<evidence type="ECO:0000313" key="4">
    <source>
        <dbReference type="EMBL" id="PKY04900.1"/>
    </source>
</evidence>
<organism evidence="4 5">
    <name type="scientific">Aspergillus campestris (strain IBT 28561)</name>
    <dbReference type="NCBI Taxonomy" id="1392248"/>
    <lineage>
        <taxon>Eukaryota</taxon>
        <taxon>Fungi</taxon>
        <taxon>Dikarya</taxon>
        <taxon>Ascomycota</taxon>
        <taxon>Pezizomycotina</taxon>
        <taxon>Eurotiomycetes</taxon>
        <taxon>Eurotiomycetidae</taxon>
        <taxon>Eurotiales</taxon>
        <taxon>Aspergillaceae</taxon>
        <taxon>Aspergillus</taxon>
        <taxon>Aspergillus subgen. Circumdati</taxon>
    </lineage>
</organism>
<dbReference type="GeneID" id="36541811"/>
<dbReference type="GO" id="GO:0016491">
    <property type="term" value="F:oxidoreductase activity"/>
    <property type="evidence" value="ECO:0007669"/>
    <property type="project" value="UniProtKB-KW"/>
</dbReference>
<dbReference type="GO" id="GO:0044550">
    <property type="term" value="P:secondary metabolite biosynthetic process"/>
    <property type="evidence" value="ECO:0007669"/>
    <property type="project" value="UniProtKB-ARBA"/>
</dbReference>
<comment type="similarity">
    <text evidence="1">Belongs to the short-chain dehydrogenases/reductases (SDR) family.</text>
</comment>
<dbReference type="PANTHER" id="PTHR43180:SF31">
    <property type="entry name" value="CHAIN DEHYDROGENASE_REDUCTASE, PUTATIVE (AFU_ORTHOLOGUE AFUA_2G16570)-RELATED"/>
    <property type="match status" value="1"/>
</dbReference>
<proteinExistence type="inferred from homology"/>
<keyword evidence="5" id="KW-1185">Reference proteome</keyword>
<dbReference type="VEuPathDB" id="FungiDB:P168DRAFT_251849"/>
<dbReference type="InterPro" id="IPR002347">
    <property type="entry name" value="SDR_fam"/>
</dbReference>
<dbReference type="PANTHER" id="PTHR43180">
    <property type="entry name" value="3-OXOACYL-(ACYL-CARRIER-PROTEIN) REDUCTASE (AFU_ORTHOLOGUE AFUA_6G11210)"/>
    <property type="match status" value="1"/>
</dbReference>
<protein>
    <submittedName>
        <fullName evidence="4">Short chain dehydrogenase/ reductase</fullName>
    </submittedName>
</protein>
<dbReference type="AlphaFoldDB" id="A0A2I1D4W2"/>
<dbReference type="OrthoDB" id="5371740at2759"/>